<evidence type="ECO:0000313" key="1">
    <source>
        <dbReference type="EMBL" id="KAF6034831.1"/>
    </source>
</evidence>
<keyword evidence="2" id="KW-1185">Reference proteome</keyword>
<dbReference type="Proteomes" id="UP000593567">
    <property type="component" value="Unassembled WGS sequence"/>
</dbReference>
<sequence length="101" mass="10963">MQHTLLSSEWELGAMDSLHGQTLMEVTMVTANKAEPDTATIQHLVVVVDHAIDPGIKHELSTLHLQPLLQSHGDTKPTTIPCSILLLVTCCEYTNSCSSIA</sequence>
<dbReference type="EMBL" id="VXIV02000989">
    <property type="protein sequence ID" value="KAF6034831.1"/>
    <property type="molecule type" value="Genomic_DNA"/>
</dbReference>
<dbReference type="AlphaFoldDB" id="A0A7J7KAF2"/>
<organism evidence="1 2">
    <name type="scientific">Bugula neritina</name>
    <name type="common">Brown bryozoan</name>
    <name type="synonym">Sertularia neritina</name>
    <dbReference type="NCBI Taxonomy" id="10212"/>
    <lineage>
        <taxon>Eukaryota</taxon>
        <taxon>Metazoa</taxon>
        <taxon>Spiralia</taxon>
        <taxon>Lophotrochozoa</taxon>
        <taxon>Bryozoa</taxon>
        <taxon>Gymnolaemata</taxon>
        <taxon>Cheilostomatida</taxon>
        <taxon>Flustrina</taxon>
        <taxon>Buguloidea</taxon>
        <taxon>Bugulidae</taxon>
        <taxon>Bugula</taxon>
    </lineage>
</organism>
<evidence type="ECO:0000313" key="2">
    <source>
        <dbReference type="Proteomes" id="UP000593567"/>
    </source>
</evidence>
<reference evidence="1" key="1">
    <citation type="submission" date="2020-06" db="EMBL/GenBank/DDBJ databases">
        <title>Draft genome of Bugula neritina, a colonial animal packing powerful symbionts and potential medicines.</title>
        <authorList>
            <person name="Rayko M."/>
        </authorList>
    </citation>
    <scope>NUCLEOTIDE SEQUENCE [LARGE SCALE GENOMIC DNA]</scope>
    <source>
        <strain evidence="1">Kwan_BN1</strain>
    </source>
</reference>
<proteinExistence type="predicted"/>
<name>A0A7J7KAF2_BUGNE</name>
<protein>
    <submittedName>
        <fullName evidence="1">Uncharacterized protein</fullName>
    </submittedName>
</protein>
<comment type="caution">
    <text evidence="1">The sequence shown here is derived from an EMBL/GenBank/DDBJ whole genome shotgun (WGS) entry which is preliminary data.</text>
</comment>
<gene>
    <name evidence="1" type="ORF">EB796_006862</name>
</gene>
<accession>A0A7J7KAF2</accession>